<dbReference type="EMBL" id="REGN01011263">
    <property type="protein sequence ID" value="RMZ97669.1"/>
    <property type="molecule type" value="Genomic_DNA"/>
</dbReference>
<comment type="caution">
    <text evidence="1">The sequence shown here is derived from an EMBL/GenBank/DDBJ whole genome shotgun (WGS) entry which is preliminary data.</text>
</comment>
<organism evidence="1 2">
    <name type="scientific">Brachionus plicatilis</name>
    <name type="common">Marine rotifer</name>
    <name type="synonym">Brachionus muelleri</name>
    <dbReference type="NCBI Taxonomy" id="10195"/>
    <lineage>
        <taxon>Eukaryota</taxon>
        <taxon>Metazoa</taxon>
        <taxon>Spiralia</taxon>
        <taxon>Gnathifera</taxon>
        <taxon>Rotifera</taxon>
        <taxon>Eurotatoria</taxon>
        <taxon>Monogononta</taxon>
        <taxon>Pseudotrocha</taxon>
        <taxon>Ploima</taxon>
        <taxon>Brachionidae</taxon>
        <taxon>Brachionus</taxon>
    </lineage>
</organism>
<keyword evidence="2" id="KW-1185">Reference proteome</keyword>
<evidence type="ECO:0000313" key="2">
    <source>
        <dbReference type="Proteomes" id="UP000276133"/>
    </source>
</evidence>
<dbReference type="AlphaFoldDB" id="A0A3M7PF75"/>
<accession>A0A3M7PF75</accession>
<proteinExistence type="predicted"/>
<dbReference type="Proteomes" id="UP000276133">
    <property type="component" value="Unassembled WGS sequence"/>
</dbReference>
<sequence length="90" mass="10259">MRHGNKLNEVHVDIGDKKNRCICRVSYLLTIKARIVRLVKPIHRSLSIFQCIYNILISIGSDFTEAATNGYGLLFRHAIMVIGIQIEDFS</sequence>
<gene>
    <name evidence="1" type="ORF">BpHYR1_024949</name>
</gene>
<name>A0A3M7PF75_BRAPC</name>
<evidence type="ECO:0000313" key="1">
    <source>
        <dbReference type="EMBL" id="RMZ97669.1"/>
    </source>
</evidence>
<protein>
    <submittedName>
        <fullName evidence="1">Uncharacterized protein</fullName>
    </submittedName>
</protein>
<reference evidence="1 2" key="1">
    <citation type="journal article" date="2018" name="Sci. Rep.">
        <title>Genomic signatures of local adaptation to the degree of environmental predictability in rotifers.</title>
        <authorList>
            <person name="Franch-Gras L."/>
            <person name="Hahn C."/>
            <person name="Garcia-Roger E.M."/>
            <person name="Carmona M.J."/>
            <person name="Serra M."/>
            <person name="Gomez A."/>
        </authorList>
    </citation>
    <scope>NUCLEOTIDE SEQUENCE [LARGE SCALE GENOMIC DNA]</scope>
    <source>
        <strain evidence="1">HYR1</strain>
    </source>
</reference>